<feature type="coiled-coil region" evidence="1">
    <location>
        <begin position="199"/>
        <end position="226"/>
    </location>
</feature>
<feature type="compositionally biased region" description="Pro residues" evidence="2">
    <location>
        <begin position="777"/>
        <end position="786"/>
    </location>
</feature>
<reference evidence="3" key="1">
    <citation type="submission" date="2021-01" db="EMBL/GenBank/DDBJ databases">
        <authorList>
            <person name="Kaushik A."/>
        </authorList>
    </citation>
    <scope>NUCLEOTIDE SEQUENCE</scope>
    <source>
        <strain evidence="3">Type strain: AG8-Rh-89/</strain>
    </source>
</reference>
<organism evidence="3 4">
    <name type="scientific">Rhizoctonia solani</name>
    <dbReference type="NCBI Taxonomy" id="456999"/>
    <lineage>
        <taxon>Eukaryota</taxon>
        <taxon>Fungi</taxon>
        <taxon>Dikarya</taxon>
        <taxon>Basidiomycota</taxon>
        <taxon>Agaricomycotina</taxon>
        <taxon>Agaricomycetes</taxon>
        <taxon>Cantharellales</taxon>
        <taxon>Ceratobasidiaceae</taxon>
        <taxon>Rhizoctonia</taxon>
    </lineage>
</organism>
<feature type="coiled-coil region" evidence="1">
    <location>
        <begin position="100"/>
        <end position="173"/>
    </location>
</feature>
<dbReference type="PANTHER" id="PTHR23159">
    <property type="entry name" value="CENTROSOMAL PROTEIN 2"/>
    <property type="match status" value="1"/>
</dbReference>
<dbReference type="EMBL" id="CAJMWZ010006206">
    <property type="protein sequence ID" value="CAE6518211.1"/>
    <property type="molecule type" value="Genomic_DNA"/>
</dbReference>
<feature type="compositionally biased region" description="Low complexity" evidence="2">
    <location>
        <begin position="760"/>
        <end position="776"/>
    </location>
</feature>
<feature type="compositionally biased region" description="Basic and acidic residues" evidence="2">
    <location>
        <begin position="320"/>
        <end position="329"/>
    </location>
</feature>
<keyword evidence="1" id="KW-0175">Coiled coil</keyword>
<feature type="region of interest" description="Disordered" evidence="2">
    <location>
        <begin position="708"/>
        <end position="799"/>
    </location>
</feature>
<proteinExistence type="predicted"/>
<protein>
    <submittedName>
        <fullName evidence="3">Uncharacterized protein</fullName>
    </submittedName>
</protein>
<gene>
    <name evidence="3" type="ORF">RDB_LOCUS114773</name>
</gene>
<accession>A0A8H3DF31</accession>
<evidence type="ECO:0000313" key="3">
    <source>
        <dbReference type="EMBL" id="CAE6518211.1"/>
    </source>
</evidence>
<feature type="region of interest" description="Disordered" evidence="2">
    <location>
        <begin position="1145"/>
        <end position="1198"/>
    </location>
</feature>
<dbReference type="Proteomes" id="UP000663850">
    <property type="component" value="Unassembled WGS sequence"/>
</dbReference>
<name>A0A8H3DF31_9AGAM</name>
<feature type="region of interest" description="Disordered" evidence="2">
    <location>
        <begin position="320"/>
        <end position="339"/>
    </location>
</feature>
<feature type="compositionally biased region" description="Polar residues" evidence="2">
    <location>
        <begin position="1178"/>
        <end position="1190"/>
    </location>
</feature>
<dbReference type="Gene3D" id="1.10.287.1490">
    <property type="match status" value="1"/>
</dbReference>
<dbReference type="PANTHER" id="PTHR23159:SF60">
    <property type="entry name" value="SPINDLE ASSEMBLY ABNORMAL PROTEIN 4"/>
    <property type="match status" value="1"/>
</dbReference>
<evidence type="ECO:0000313" key="4">
    <source>
        <dbReference type="Proteomes" id="UP000663850"/>
    </source>
</evidence>
<feature type="coiled-coil region" evidence="1">
    <location>
        <begin position="858"/>
        <end position="885"/>
    </location>
</feature>
<sequence length="1386" mass="151921">MSAVAPPITTGSHYFTTAADKEALIQFWRSGIEYLAQGITAHHNITRETRICELYSHRAPPDVAPIPSLDARIGPHKETLEICVLALAELASSGLAQSSLSQQTQQSPSLETRLAALEDQMKGSQATIQPLDAKLETLTGNLTRANSRIKACEEKANAETARAEKSHKDLESRIVGLSAQTANPPPTQGVEHYWVNERLELMEENIQASQDESEMLKERLTRAETNITLVEASRTRIDAHGTKLALLEGKFNVLQQEVGETRIKTAGLLALAPESKVLLSIPGQIKRIGEGIQNLKELQEVTCARFDSLESALEVVEQRLGEESQKNRTSDSVAADSSELDNLKEHVSSLAKLPATIDRLQASVAELAPLKLHSQELTAIAAQAPQLIELISHNERVQDDITQIRSKLARYNKDTTDAKKMQGDNSRTASQVAQLALDVRKAGEESQNISEKISGVDAKFKANQVTAQWSQEQFRNIRADLAYLEPLKAQREALLLLAGRTEELMPLSIQFGSPEWQTILKNGEEADATMAAARKLISDMVAVCKDLQQRLGQVEPHVTQLESDASSALEKLTDLQRTSSATELQAKDTKESLQKIQNDITPLLTLKPDILSLVGKLAPHCDALAPLVDQVPALINDIQALQKVHASDITPMKGEVKKIKSLTIGVTALRTDLDDAKAKITPFLTLQQQFQVYQDNLSKLEQRVVKLEPDAPSSSGSLTIRLPPVNRTGGFSLSQSLNAGPSNSGPTRYRASTSNSPRKASSASQQEPQPQSQSQPPTTPTPPAPQTQPQLPLHAPGGSLESTEVADELVALIEKSRKTETDIANLSRSFNRSNKQLEELGDSVHGIDQLMTTVQKKSDDNQVALKLLERELEHLKEDNAAKVKEADFKQAHITVVENEFQSLKLDVSTKLRAMETNVNELDPLKEYAETLIAFAQPILSPTSPAPHAGVTQPESRLAYLDRSAKSATKELINLNVWTKRVHGDIKKCMNLSNEVQALEERVRELTTNPLAASLTERASDLLGLLERPDGQKATDQSIQLTPEQLEGVARAATRLQTLEEQMHALRTSQPKLKEGLEQVTFRVDELVPTVSKVVKPFTDHVKSILSLVPLSNHVPSLVPLIDQVPQLHATIQSLSDRVDAAASAAAAAAPSPADPSPASQLRSPVTDRGLSPAELHNENTTLFAPATTESRPNKRRRTEEMFESFGSQLDSMQGELDGVADDVKMLCAERAKVKKIRTGEKPGEVGESRKKIDEDVDTLMDTMRSLFEGKDPWPKQIDLVLGRQWAQVLQSPQLQPDTGASSTIAKLCNELEVLRMAVEAHGSGIPAPPSVIDAVHVAWAENLTEKVMTNVTKEQAHFKTELEELISRALQPMKKVFKVFKESPDI</sequence>
<evidence type="ECO:0000256" key="2">
    <source>
        <dbReference type="SAM" id="MobiDB-lite"/>
    </source>
</evidence>
<feature type="compositionally biased region" description="Polar residues" evidence="2">
    <location>
        <begin position="729"/>
        <end position="759"/>
    </location>
</feature>
<evidence type="ECO:0000256" key="1">
    <source>
        <dbReference type="SAM" id="Coils"/>
    </source>
</evidence>
<comment type="caution">
    <text evidence="3">The sequence shown here is derived from an EMBL/GenBank/DDBJ whole genome shotgun (WGS) entry which is preliminary data.</text>
</comment>
<feature type="compositionally biased region" description="Low complexity" evidence="2">
    <location>
        <begin position="1145"/>
        <end position="1159"/>
    </location>
</feature>